<dbReference type="EMBL" id="AMZH03009617">
    <property type="protein sequence ID" value="RRT56472.1"/>
    <property type="molecule type" value="Genomic_DNA"/>
</dbReference>
<reference evidence="2 3" key="1">
    <citation type="journal article" date="2014" name="Agronomy (Basel)">
        <title>A Draft Genome Sequence for Ensete ventricosum, the Drought-Tolerant Tree Against Hunger.</title>
        <authorList>
            <person name="Harrison J."/>
            <person name="Moore K.A."/>
            <person name="Paszkiewicz K."/>
            <person name="Jones T."/>
            <person name="Grant M."/>
            <person name="Ambacheew D."/>
            <person name="Muzemil S."/>
            <person name="Studholme D.J."/>
        </authorList>
    </citation>
    <scope>NUCLEOTIDE SEQUENCE [LARGE SCALE GENOMIC DNA]</scope>
</reference>
<comment type="caution">
    <text evidence="2">The sequence shown here is derived from an EMBL/GenBank/DDBJ whole genome shotgun (WGS) entry which is preliminary data.</text>
</comment>
<name>A0A426YXL4_ENSVE</name>
<gene>
    <name evidence="2" type="ORF">B296_00047850</name>
</gene>
<feature type="compositionally biased region" description="Basic and acidic residues" evidence="1">
    <location>
        <begin position="54"/>
        <end position="69"/>
    </location>
</feature>
<evidence type="ECO:0000256" key="1">
    <source>
        <dbReference type="SAM" id="MobiDB-lite"/>
    </source>
</evidence>
<feature type="region of interest" description="Disordered" evidence="1">
    <location>
        <begin position="1"/>
        <end position="39"/>
    </location>
</feature>
<protein>
    <submittedName>
        <fullName evidence="2">Uncharacterized protein</fullName>
    </submittedName>
</protein>
<dbReference type="AlphaFoldDB" id="A0A426YXL4"/>
<sequence length="115" mass="12690">MSLIIGPCCFSTSSTTDNERNPSDAISSDNGTQKAQGPDSCKFTKYRRMLTRTTQKDGGFDDRKEEKKTRCLPSGCPPPPRGGKKVEEEEKGREVCAALSVSVSFSFRAFVAWMK</sequence>
<proteinExistence type="predicted"/>
<feature type="compositionally biased region" description="Polar residues" evidence="1">
    <location>
        <begin position="24"/>
        <end position="35"/>
    </location>
</feature>
<accession>A0A426YXL4</accession>
<feature type="non-terminal residue" evidence="2">
    <location>
        <position position="115"/>
    </location>
</feature>
<organism evidence="2 3">
    <name type="scientific">Ensete ventricosum</name>
    <name type="common">Abyssinian banana</name>
    <name type="synonym">Musa ensete</name>
    <dbReference type="NCBI Taxonomy" id="4639"/>
    <lineage>
        <taxon>Eukaryota</taxon>
        <taxon>Viridiplantae</taxon>
        <taxon>Streptophyta</taxon>
        <taxon>Embryophyta</taxon>
        <taxon>Tracheophyta</taxon>
        <taxon>Spermatophyta</taxon>
        <taxon>Magnoliopsida</taxon>
        <taxon>Liliopsida</taxon>
        <taxon>Zingiberales</taxon>
        <taxon>Musaceae</taxon>
        <taxon>Ensete</taxon>
    </lineage>
</organism>
<evidence type="ECO:0000313" key="2">
    <source>
        <dbReference type="EMBL" id="RRT56472.1"/>
    </source>
</evidence>
<evidence type="ECO:0000313" key="3">
    <source>
        <dbReference type="Proteomes" id="UP000287651"/>
    </source>
</evidence>
<dbReference type="Proteomes" id="UP000287651">
    <property type="component" value="Unassembled WGS sequence"/>
</dbReference>
<feature type="region of interest" description="Disordered" evidence="1">
    <location>
        <begin position="52"/>
        <end position="89"/>
    </location>
</feature>